<keyword evidence="1" id="KW-1133">Transmembrane helix</keyword>
<keyword evidence="1" id="KW-0812">Transmembrane</keyword>
<accession>A0A4S2N313</accession>
<feature type="transmembrane region" description="Helical" evidence="1">
    <location>
        <begin position="188"/>
        <end position="209"/>
    </location>
</feature>
<keyword evidence="1" id="KW-0472">Membrane</keyword>
<keyword evidence="3" id="KW-1185">Reference proteome</keyword>
<feature type="transmembrane region" description="Helical" evidence="1">
    <location>
        <begin position="160"/>
        <end position="181"/>
    </location>
</feature>
<dbReference type="Proteomes" id="UP000298138">
    <property type="component" value="Unassembled WGS sequence"/>
</dbReference>
<dbReference type="EMBL" id="ML220113">
    <property type="protein sequence ID" value="TGZ83540.1"/>
    <property type="molecule type" value="Genomic_DNA"/>
</dbReference>
<evidence type="ECO:0000256" key="1">
    <source>
        <dbReference type="SAM" id="Phobius"/>
    </source>
</evidence>
<organism evidence="2 3">
    <name type="scientific">Ascodesmis nigricans</name>
    <dbReference type="NCBI Taxonomy" id="341454"/>
    <lineage>
        <taxon>Eukaryota</taxon>
        <taxon>Fungi</taxon>
        <taxon>Dikarya</taxon>
        <taxon>Ascomycota</taxon>
        <taxon>Pezizomycotina</taxon>
        <taxon>Pezizomycetes</taxon>
        <taxon>Pezizales</taxon>
        <taxon>Ascodesmidaceae</taxon>
        <taxon>Ascodesmis</taxon>
    </lineage>
</organism>
<dbReference type="AlphaFoldDB" id="A0A4S2N313"/>
<name>A0A4S2N313_9PEZI</name>
<proteinExistence type="predicted"/>
<protein>
    <submittedName>
        <fullName evidence="2">Uncharacterized protein</fullName>
    </submittedName>
</protein>
<evidence type="ECO:0000313" key="2">
    <source>
        <dbReference type="EMBL" id="TGZ83540.1"/>
    </source>
</evidence>
<evidence type="ECO:0000313" key="3">
    <source>
        <dbReference type="Proteomes" id="UP000298138"/>
    </source>
</evidence>
<dbReference type="InParanoid" id="A0A4S2N313"/>
<gene>
    <name evidence="2" type="ORF">EX30DRAFT_84634</name>
</gene>
<sequence length="223" mass="24762">MMVQRNAPVCEFVIAPLYLNQSICVRFSYLVSLLPFFLSYSALYSLSLTTFCGNEQSSLSLLLLFLLLRRLHVHRHQPPVPLTALPHPRSLAYIPSHPSAPSAATLPTYQVPYRIFREPRSLSAISSAYSLLFGCSLVSIPHPSIHPPTRPHPSSPHLLIWLVLSPSLFAQALLFILTPVLSLSLYSIPILLCFFPCSVVSCALFLLLLHPTALSLQLLLPLL</sequence>
<feature type="transmembrane region" description="Helical" evidence="1">
    <location>
        <begin position="122"/>
        <end position="140"/>
    </location>
</feature>
<reference evidence="2 3" key="1">
    <citation type="submission" date="2019-04" db="EMBL/GenBank/DDBJ databases">
        <title>Comparative genomics and transcriptomics to analyze fruiting body development in filamentous ascomycetes.</title>
        <authorList>
            <consortium name="DOE Joint Genome Institute"/>
            <person name="Lutkenhaus R."/>
            <person name="Traeger S."/>
            <person name="Breuer J."/>
            <person name="Kuo A."/>
            <person name="Lipzen A."/>
            <person name="Pangilinan J."/>
            <person name="Dilworth D."/>
            <person name="Sandor L."/>
            <person name="Poggeler S."/>
            <person name="Barry K."/>
            <person name="Grigoriev I.V."/>
            <person name="Nowrousian M."/>
        </authorList>
    </citation>
    <scope>NUCLEOTIDE SEQUENCE [LARGE SCALE GENOMIC DNA]</scope>
    <source>
        <strain evidence="2 3">CBS 389.68</strain>
    </source>
</reference>